<dbReference type="SMART" id="SM00079">
    <property type="entry name" value="PBPe"/>
    <property type="match status" value="1"/>
</dbReference>
<dbReference type="InterPro" id="IPR001638">
    <property type="entry name" value="Solute-binding_3/MltF_N"/>
</dbReference>
<evidence type="ECO:0000259" key="3">
    <source>
        <dbReference type="SMART" id="SM00062"/>
    </source>
</evidence>
<feature type="domain" description="Ionotropic glutamate receptor C-terminal" evidence="4">
    <location>
        <begin position="45"/>
        <end position="276"/>
    </location>
</feature>
<dbReference type="SUPFAM" id="SSF53850">
    <property type="entry name" value="Periplasmic binding protein-like II"/>
    <property type="match status" value="1"/>
</dbReference>
<comment type="caution">
    <text evidence="5">The sequence shown here is derived from an EMBL/GenBank/DDBJ whole genome shotgun (WGS) entry which is preliminary data.</text>
</comment>
<reference evidence="5 6" key="1">
    <citation type="journal article" date="2021" name="Sci. Rep.">
        <title>The distribution of antibiotic resistance genes in chicken gut microbiota commensals.</title>
        <authorList>
            <person name="Juricova H."/>
            <person name="Matiasovicova J."/>
            <person name="Kubasova T."/>
            <person name="Cejkova D."/>
            <person name="Rychlik I."/>
        </authorList>
    </citation>
    <scope>NUCLEOTIDE SEQUENCE [LARGE SCALE GENOMIC DNA]</scope>
    <source>
        <strain evidence="5 6">An564</strain>
    </source>
</reference>
<organism evidence="5 6">
    <name type="scientific">Hydrogenoanaerobacterium saccharovorans</name>
    <dbReference type="NCBI Taxonomy" id="474960"/>
    <lineage>
        <taxon>Bacteria</taxon>
        <taxon>Bacillati</taxon>
        <taxon>Bacillota</taxon>
        <taxon>Clostridia</taxon>
        <taxon>Eubacteriales</taxon>
        <taxon>Oscillospiraceae</taxon>
        <taxon>Hydrogenoanaerobacterium</taxon>
    </lineage>
</organism>
<dbReference type="Gene3D" id="3.40.190.10">
    <property type="entry name" value="Periplasmic binding protein-like II"/>
    <property type="match status" value="2"/>
</dbReference>
<keyword evidence="1 2" id="KW-0732">Signal</keyword>
<accession>A0ABS2GMB6</accession>
<evidence type="ECO:0000256" key="1">
    <source>
        <dbReference type="ARBA" id="ARBA00022729"/>
    </source>
</evidence>
<feature type="signal peptide" evidence="2">
    <location>
        <begin position="1"/>
        <end position="23"/>
    </location>
</feature>
<dbReference type="Proteomes" id="UP000724149">
    <property type="component" value="Unassembled WGS sequence"/>
</dbReference>
<evidence type="ECO:0000313" key="6">
    <source>
        <dbReference type="Proteomes" id="UP000724149"/>
    </source>
</evidence>
<dbReference type="SMART" id="SM00062">
    <property type="entry name" value="PBPb"/>
    <property type="match status" value="1"/>
</dbReference>
<proteinExistence type="predicted"/>
<dbReference type="Pfam" id="PF00497">
    <property type="entry name" value="SBP_bac_3"/>
    <property type="match status" value="1"/>
</dbReference>
<dbReference type="PANTHER" id="PTHR35936">
    <property type="entry name" value="MEMBRANE-BOUND LYTIC MUREIN TRANSGLYCOSYLASE F"/>
    <property type="match status" value="1"/>
</dbReference>
<sequence length="287" mass="31351">MKNAMSKRLTALCLALCLALPLAGCSSKEESSAANRLEAIKERGYIEVVTEPYFAPMEFIDPTKEGDEKYVGADIELAHHIADELGVECHIIPLDFTSVLSGVTTGKYDMAISALAYTPERAEAMELSDGYYYGTEDTGYGLMVRTEDLAAITSADDLGDKTVVVQSGSIQESFLNEQVPAVGETKRVSATTDGFLMVQEGKADAIITAINTAQLYLDANPNCGMSIVPDFRFVEDESTKGTRIGAAKGETELIEEVNRIIGEVREEGLYDQWYEQYTEYARSLGIQ</sequence>
<dbReference type="RefSeq" id="WP_204720042.1">
    <property type="nucleotide sequence ID" value="NZ_JACSNR010000003.1"/>
</dbReference>
<evidence type="ECO:0000259" key="4">
    <source>
        <dbReference type="SMART" id="SM00079"/>
    </source>
</evidence>
<keyword evidence="6" id="KW-1185">Reference proteome</keyword>
<evidence type="ECO:0000256" key="2">
    <source>
        <dbReference type="SAM" id="SignalP"/>
    </source>
</evidence>
<dbReference type="PANTHER" id="PTHR35936:SF17">
    <property type="entry name" value="ARGININE-BINDING EXTRACELLULAR PROTEIN ARTP"/>
    <property type="match status" value="1"/>
</dbReference>
<evidence type="ECO:0000313" key="5">
    <source>
        <dbReference type="EMBL" id="MBM6922864.1"/>
    </source>
</evidence>
<feature type="domain" description="Solute-binding protein family 3/N-terminal" evidence="3">
    <location>
        <begin position="45"/>
        <end position="281"/>
    </location>
</feature>
<feature type="chain" id="PRO_5046227716" evidence="2">
    <location>
        <begin position="24"/>
        <end position="287"/>
    </location>
</feature>
<protein>
    <submittedName>
        <fullName evidence="5">Amino acid ABC transporter substrate-binding protein</fullName>
    </submittedName>
</protein>
<dbReference type="EMBL" id="JACSNR010000003">
    <property type="protein sequence ID" value="MBM6922864.1"/>
    <property type="molecule type" value="Genomic_DNA"/>
</dbReference>
<dbReference type="InterPro" id="IPR001320">
    <property type="entry name" value="Iontro_rcpt_C"/>
</dbReference>
<name>A0ABS2GMB6_9FIRM</name>
<gene>
    <name evidence="5" type="ORF">H9X81_04040</name>
</gene>